<keyword evidence="3" id="KW-1185">Reference proteome</keyword>
<sequence length="281" mass="29398">MAAHTGFDLGDQDERIGGAEVPLTAADVRAEAAHARRWRADYHPAEDLRAVEEAAWRLVAPVLDAHGPLADDLHRDVVDIAATWLVGVVPTATSTAVLRRVAAGLRAPLERARLTATPGAHEAWPVPDRFAARSPLPGTEQVVRGAVAGTRGGDHPPQWTAEGLRAAAEVAWRTAAASPGWDIAVSAVDLGGRVPLDAVEHLAAVAAAEVVGQVRERRCANGPAVLVRGIAVELGIAAPLSRWTATPPRGTWCGNWGAAPPRSPHPRSAGTTGSPPPQWTT</sequence>
<reference evidence="3" key="1">
    <citation type="journal article" date="2021" name="Curr. Microbiol.">
        <title>Complete genome of nocamycin-producing strain Saccharothrix syringae NRRL B-16468 reveals the biosynthetic potential for secondary metabolites.</title>
        <authorList>
            <person name="Mo X."/>
            <person name="Yang S."/>
        </authorList>
    </citation>
    <scope>NUCLEOTIDE SEQUENCE [LARGE SCALE GENOMIC DNA]</scope>
    <source>
        <strain evidence="3">ATCC 51364 / DSM 43886 / JCM 6844 / KCTC 9398 / NBRC 14523 / NRRL B-16468 / INA 2240</strain>
    </source>
</reference>
<dbReference type="EMBL" id="CP034550">
    <property type="protein sequence ID" value="QFZ18603.1"/>
    <property type="molecule type" value="Genomic_DNA"/>
</dbReference>
<protein>
    <submittedName>
        <fullName evidence="2">Uncharacterized protein</fullName>
    </submittedName>
</protein>
<evidence type="ECO:0000313" key="2">
    <source>
        <dbReference type="EMBL" id="QFZ18603.1"/>
    </source>
</evidence>
<dbReference type="AlphaFoldDB" id="A0A5Q0GXJ5"/>
<dbReference type="Proteomes" id="UP000325787">
    <property type="component" value="Chromosome"/>
</dbReference>
<gene>
    <name evidence="2" type="ORF">EKG83_15050</name>
</gene>
<dbReference type="KEGG" id="ssyi:EKG83_15050"/>
<name>A0A5Q0GXJ5_SACSY</name>
<accession>A0A5Q0GXJ5</accession>
<organism evidence="2 3">
    <name type="scientific">Saccharothrix syringae</name>
    <name type="common">Nocardiopsis syringae</name>
    <dbReference type="NCBI Taxonomy" id="103733"/>
    <lineage>
        <taxon>Bacteria</taxon>
        <taxon>Bacillati</taxon>
        <taxon>Actinomycetota</taxon>
        <taxon>Actinomycetes</taxon>
        <taxon>Pseudonocardiales</taxon>
        <taxon>Pseudonocardiaceae</taxon>
        <taxon>Saccharothrix</taxon>
    </lineage>
</organism>
<feature type="region of interest" description="Disordered" evidence="1">
    <location>
        <begin position="252"/>
        <end position="281"/>
    </location>
</feature>
<proteinExistence type="predicted"/>
<evidence type="ECO:0000256" key="1">
    <source>
        <dbReference type="SAM" id="MobiDB-lite"/>
    </source>
</evidence>
<evidence type="ECO:0000313" key="3">
    <source>
        <dbReference type="Proteomes" id="UP000325787"/>
    </source>
</evidence>
<dbReference type="RefSeq" id="WP_033433228.1">
    <property type="nucleotide sequence ID" value="NZ_CP034550.1"/>
</dbReference>